<organism evidence="1 2">
    <name type="scientific">Byssothecium circinans</name>
    <dbReference type="NCBI Taxonomy" id="147558"/>
    <lineage>
        <taxon>Eukaryota</taxon>
        <taxon>Fungi</taxon>
        <taxon>Dikarya</taxon>
        <taxon>Ascomycota</taxon>
        <taxon>Pezizomycotina</taxon>
        <taxon>Dothideomycetes</taxon>
        <taxon>Pleosporomycetidae</taxon>
        <taxon>Pleosporales</taxon>
        <taxon>Massarineae</taxon>
        <taxon>Massarinaceae</taxon>
        <taxon>Byssothecium</taxon>
    </lineage>
</organism>
<reference evidence="1" key="1">
    <citation type="journal article" date="2020" name="Stud. Mycol.">
        <title>101 Dothideomycetes genomes: a test case for predicting lifestyles and emergence of pathogens.</title>
        <authorList>
            <person name="Haridas S."/>
            <person name="Albert R."/>
            <person name="Binder M."/>
            <person name="Bloem J."/>
            <person name="Labutti K."/>
            <person name="Salamov A."/>
            <person name="Andreopoulos B."/>
            <person name="Baker S."/>
            <person name="Barry K."/>
            <person name="Bills G."/>
            <person name="Bluhm B."/>
            <person name="Cannon C."/>
            <person name="Castanera R."/>
            <person name="Culley D."/>
            <person name="Daum C."/>
            <person name="Ezra D."/>
            <person name="Gonzalez J."/>
            <person name="Henrissat B."/>
            <person name="Kuo A."/>
            <person name="Liang C."/>
            <person name="Lipzen A."/>
            <person name="Lutzoni F."/>
            <person name="Magnuson J."/>
            <person name="Mondo S."/>
            <person name="Nolan M."/>
            <person name="Ohm R."/>
            <person name="Pangilinan J."/>
            <person name="Park H.-J."/>
            <person name="Ramirez L."/>
            <person name="Alfaro M."/>
            <person name="Sun H."/>
            <person name="Tritt A."/>
            <person name="Yoshinaga Y."/>
            <person name="Zwiers L.-H."/>
            <person name="Turgeon B."/>
            <person name="Goodwin S."/>
            <person name="Spatafora J."/>
            <person name="Crous P."/>
            <person name="Grigoriev I."/>
        </authorList>
    </citation>
    <scope>NUCLEOTIDE SEQUENCE</scope>
    <source>
        <strain evidence="1">CBS 675.92</strain>
    </source>
</reference>
<proteinExistence type="predicted"/>
<dbReference type="OrthoDB" id="434648at2759"/>
<keyword evidence="2" id="KW-1185">Reference proteome</keyword>
<accession>A0A6A5TPZ3</accession>
<evidence type="ECO:0000313" key="1">
    <source>
        <dbReference type="EMBL" id="KAF1953769.1"/>
    </source>
</evidence>
<dbReference type="Proteomes" id="UP000800035">
    <property type="component" value="Unassembled WGS sequence"/>
</dbReference>
<gene>
    <name evidence="1" type="ORF">CC80DRAFT_506960</name>
</gene>
<sequence>MVVSSGPHLILPSHKPGEHIEACAALAAPRPGKLASISQLRDLLTGAIGAVSTARGTIHGPESPWKVLDDLEHEFRNRLGLKFLVSDPVPRKRLGLVHCVDYRMSLELLLHSNIDLVVFDQPGSCTEDPHGPRAHSRTYFHPVDPNPDEGFLLRVMVLAPRARPAP</sequence>
<dbReference type="AlphaFoldDB" id="A0A6A5TPZ3"/>
<protein>
    <submittedName>
        <fullName evidence="1">Uncharacterized protein</fullName>
    </submittedName>
</protein>
<name>A0A6A5TPZ3_9PLEO</name>
<dbReference type="EMBL" id="ML977002">
    <property type="protein sequence ID" value="KAF1953769.1"/>
    <property type="molecule type" value="Genomic_DNA"/>
</dbReference>
<evidence type="ECO:0000313" key="2">
    <source>
        <dbReference type="Proteomes" id="UP000800035"/>
    </source>
</evidence>